<reference evidence="1 2" key="1">
    <citation type="journal article" date="2019" name="Int. J. Syst. Evol. Microbiol.">
        <title>The Global Catalogue of Microorganisms (GCM) 10K type strain sequencing project: providing services to taxonomists for standard genome sequencing and annotation.</title>
        <authorList>
            <consortium name="The Broad Institute Genomics Platform"/>
            <consortium name="The Broad Institute Genome Sequencing Center for Infectious Disease"/>
            <person name="Wu L."/>
            <person name="Ma J."/>
        </authorList>
    </citation>
    <scope>NUCLEOTIDE SEQUENCE [LARGE SCALE GENOMIC DNA]</scope>
    <source>
        <strain evidence="1 2">JCM 15089</strain>
    </source>
</reference>
<evidence type="ECO:0000313" key="2">
    <source>
        <dbReference type="Proteomes" id="UP001499951"/>
    </source>
</evidence>
<name>A0ABN1E6Q3_9PROT</name>
<protein>
    <recommendedName>
        <fullName evidence="3">VTC domain-containing protein</fullName>
    </recommendedName>
</protein>
<dbReference type="RefSeq" id="WP_166931593.1">
    <property type="nucleotide sequence ID" value="NZ_BAAADD010000001.1"/>
</dbReference>
<evidence type="ECO:0000313" key="1">
    <source>
        <dbReference type="EMBL" id="GAA0560253.1"/>
    </source>
</evidence>
<sequence length="283" mass="31874">MAKNIIDVWDVRTFDSELLDFLAAQTGLIRNYLDTDHRIFLRHDINEDGTRSILRPENRFASDFYDLEEAVGRMMSQRTIRAFHYTRLTENEAMVLRQEGIHLSTPLSLLRRISEVVAAGGLSGATAELLYARSPFQSDQLEARLGKFWMTSHPVVVTDSGVEPLLKRWGGEVASMWIRDKAVCAKLETLGKPRIIEVAAPLRVTNQSYQAGKAITATFARSRGSIPSKQAFDLYTKQPLEPAAVLQVHTEGDPSFTEMGVNYPPDYVDVDIGRWKELTGEED</sequence>
<dbReference type="Proteomes" id="UP001499951">
    <property type="component" value="Unassembled WGS sequence"/>
</dbReference>
<keyword evidence="2" id="KW-1185">Reference proteome</keyword>
<evidence type="ECO:0008006" key="3">
    <source>
        <dbReference type="Google" id="ProtNLM"/>
    </source>
</evidence>
<accession>A0ABN1E6Q3</accession>
<dbReference type="EMBL" id="BAAADD010000001">
    <property type="protein sequence ID" value="GAA0560253.1"/>
    <property type="molecule type" value="Genomic_DNA"/>
</dbReference>
<comment type="caution">
    <text evidence="1">The sequence shown here is derived from an EMBL/GenBank/DDBJ whole genome shotgun (WGS) entry which is preliminary data.</text>
</comment>
<proteinExistence type="predicted"/>
<gene>
    <name evidence="1" type="ORF">GCM10008942_05920</name>
</gene>
<organism evidence="1 2">
    <name type="scientific">Rhizomicrobium electricum</name>
    <dbReference type="NCBI Taxonomy" id="480070"/>
    <lineage>
        <taxon>Bacteria</taxon>
        <taxon>Pseudomonadati</taxon>
        <taxon>Pseudomonadota</taxon>
        <taxon>Alphaproteobacteria</taxon>
        <taxon>Micropepsales</taxon>
        <taxon>Micropepsaceae</taxon>
        <taxon>Rhizomicrobium</taxon>
    </lineage>
</organism>